<evidence type="ECO:0000313" key="6">
    <source>
        <dbReference type="Proteomes" id="UP000292402"/>
    </source>
</evidence>
<dbReference type="Proteomes" id="UP000292402">
    <property type="component" value="Unassembled WGS sequence"/>
</dbReference>
<protein>
    <recommendedName>
        <fullName evidence="4">Alginate lyase domain-containing protein</fullName>
    </recommendedName>
</protein>
<dbReference type="SUPFAM" id="SSF48230">
    <property type="entry name" value="Chondroitin AC/alginate lyase"/>
    <property type="match status" value="1"/>
</dbReference>
<evidence type="ECO:0000259" key="4">
    <source>
        <dbReference type="Pfam" id="PF05426"/>
    </source>
</evidence>
<keyword evidence="1 3" id="KW-0732">Signal</keyword>
<name>A0A4Q4MTI0_9PLEO</name>
<evidence type="ECO:0000313" key="5">
    <source>
        <dbReference type="EMBL" id="RYN59162.1"/>
    </source>
</evidence>
<dbReference type="InterPro" id="IPR008397">
    <property type="entry name" value="Alginate_lyase_dom"/>
</dbReference>
<feature type="chain" id="PRO_5020722405" description="Alginate lyase domain-containing protein" evidence="3">
    <location>
        <begin position="20"/>
        <end position="409"/>
    </location>
</feature>
<gene>
    <name evidence="5" type="ORF">AA0114_g1788</name>
</gene>
<proteinExistence type="predicted"/>
<evidence type="ECO:0000256" key="1">
    <source>
        <dbReference type="ARBA" id="ARBA00022729"/>
    </source>
</evidence>
<dbReference type="GO" id="GO:0016829">
    <property type="term" value="F:lyase activity"/>
    <property type="evidence" value="ECO:0007669"/>
    <property type="project" value="UniProtKB-KW"/>
</dbReference>
<feature type="domain" description="Alginate lyase" evidence="4">
    <location>
        <begin position="68"/>
        <end position="248"/>
    </location>
</feature>
<dbReference type="InterPro" id="IPR008929">
    <property type="entry name" value="Chondroitin_lyas"/>
</dbReference>
<feature type="signal peptide" evidence="3">
    <location>
        <begin position="1"/>
        <end position="19"/>
    </location>
</feature>
<dbReference type="Pfam" id="PF05426">
    <property type="entry name" value="Alginate_lyase"/>
    <property type="match status" value="1"/>
</dbReference>
<organism evidence="5 6">
    <name type="scientific">Alternaria tenuissima</name>
    <dbReference type="NCBI Taxonomy" id="119927"/>
    <lineage>
        <taxon>Eukaryota</taxon>
        <taxon>Fungi</taxon>
        <taxon>Dikarya</taxon>
        <taxon>Ascomycota</taxon>
        <taxon>Pezizomycotina</taxon>
        <taxon>Dothideomycetes</taxon>
        <taxon>Pleosporomycetidae</taxon>
        <taxon>Pleosporales</taxon>
        <taxon>Pleosporineae</taxon>
        <taxon>Pleosporaceae</taxon>
        <taxon>Alternaria</taxon>
        <taxon>Alternaria sect. Alternaria</taxon>
        <taxon>Alternaria alternata complex</taxon>
    </lineage>
</organism>
<accession>A0A4Q4MTI0</accession>
<evidence type="ECO:0000256" key="3">
    <source>
        <dbReference type="SAM" id="SignalP"/>
    </source>
</evidence>
<dbReference type="EMBL" id="PDXA01000004">
    <property type="protein sequence ID" value="RYN59162.1"/>
    <property type="molecule type" value="Genomic_DNA"/>
</dbReference>
<dbReference type="GO" id="GO:0042597">
    <property type="term" value="C:periplasmic space"/>
    <property type="evidence" value="ECO:0007669"/>
    <property type="project" value="InterPro"/>
</dbReference>
<reference evidence="6" key="1">
    <citation type="journal article" date="2019" name="bioRxiv">
        <title>Genomics, evolutionary history and diagnostics of the Alternaria alternata species group including apple and Asian pear pathotypes.</title>
        <authorList>
            <person name="Armitage A.D."/>
            <person name="Cockerton H.M."/>
            <person name="Sreenivasaprasad S."/>
            <person name="Woodhall J.W."/>
            <person name="Lane C.R."/>
            <person name="Harrison R.J."/>
            <person name="Clarkson J.P."/>
        </authorList>
    </citation>
    <scope>NUCLEOTIDE SEQUENCE [LARGE SCALE GENOMIC DNA]</scope>
    <source>
        <strain evidence="6">FERA 1082</strain>
    </source>
</reference>
<dbReference type="Gene3D" id="1.50.10.100">
    <property type="entry name" value="Chondroitin AC/alginate lyase"/>
    <property type="match status" value="1"/>
</dbReference>
<sequence>MHLDIILALLAHNLAFTLAQVIPQVREFKHPGALHTQSDLDRVREHVQRGDEPWTRAFHHLEENSLAQPDRIPSPKSVVVRGKEDGLTQNYPSLYRDVHAAYQLALRWHVTKNDTYGTAAANYLDAWATTLQRIDGSSDRYLAAGLYGYQIANAGELLRSYTGWSKTNQTNFGTMLSTIFAPMNHDFLVNHNGIPDHYYANWYLCNIASLMAIGIFNDNATMYNYAIDYFTNGPSDGAVANGALPFFSIANFTEEGSGKTLMQGQEAGRDQGHALLCIMLLGVIGRQGYSQGLDTFGLFGRQILNAAEYAAKYNTGHDVQFEAYESTDGNLTAVSANQRYNLRPGFEAIFSHFAEIESMNASWSKDYRDLVNSNLIANIEGGGGDYGPNSGGFDALGHGTLMFRLTADG</sequence>
<comment type="caution">
    <text evidence="5">The sequence shown here is derived from an EMBL/GenBank/DDBJ whole genome shotgun (WGS) entry which is preliminary data.</text>
</comment>
<dbReference type="AlphaFoldDB" id="A0A4Q4MTI0"/>
<evidence type="ECO:0000256" key="2">
    <source>
        <dbReference type="ARBA" id="ARBA00023239"/>
    </source>
</evidence>
<keyword evidence="2" id="KW-0456">Lyase</keyword>